<accession>A0A917BUS0</accession>
<dbReference type="EMBL" id="BMKQ01000001">
    <property type="protein sequence ID" value="GGF55179.1"/>
    <property type="molecule type" value="Genomic_DNA"/>
</dbReference>
<dbReference type="AlphaFoldDB" id="A0A917BUS0"/>
<feature type="domain" description="PABS" evidence="6">
    <location>
        <begin position="223"/>
        <end position="459"/>
    </location>
</feature>
<evidence type="ECO:0000259" key="6">
    <source>
        <dbReference type="PROSITE" id="PS51006"/>
    </source>
</evidence>
<dbReference type="InterPro" id="IPR029063">
    <property type="entry name" value="SAM-dependent_MTases_sf"/>
</dbReference>
<proteinExistence type="inferred from homology"/>
<keyword evidence="5" id="KW-0472">Membrane</keyword>
<evidence type="ECO:0000256" key="4">
    <source>
        <dbReference type="PROSITE-ProRule" id="PRU00354"/>
    </source>
</evidence>
<protein>
    <submittedName>
        <fullName evidence="7">Spermidine synthase</fullName>
    </submittedName>
</protein>
<feature type="transmembrane region" description="Helical" evidence="5">
    <location>
        <begin position="53"/>
        <end position="74"/>
    </location>
</feature>
<evidence type="ECO:0000256" key="3">
    <source>
        <dbReference type="ARBA" id="ARBA00023115"/>
    </source>
</evidence>
<evidence type="ECO:0000313" key="8">
    <source>
        <dbReference type="Proteomes" id="UP000649179"/>
    </source>
</evidence>
<dbReference type="Gene3D" id="1.20.1250.20">
    <property type="entry name" value="MFS general substrate transporter like domains"/>
    <property type="match status" value="1"/>
</dbReference>
<dbReference type="Proteomes" id="UP000649179">
    <property type="component" value="Unassembled WGS sequence"/>
</dbReference>
<gene>
    <name evidence="7" type="ORF">GCM10011519_31330</name>
</gene>
<feature type="transmembrane region" description="Helical" evidence="5">
    <location>
        <begin position="195"/>
        <end position="211"/>
    </location>
</feature>
<reference evidence="7" key="1">
    <citation type="journal article" date="2014" name="Int. J. Syst. Evol. Microbiol.">
        <title>Complete genome sequence of Corynebacterium casei LMG S-19264T (=DSM 44701T), isolated from a smear-ripened cheese.</title>
        <authorList>
            <consortium name="US DOE Joint Genome Institute (JGI-PGF)"/>
            <person name="Walter F."/>
            <person name="Albersmeier A."/>
            <person name="Kalinowski J."/>
            <person name="Ruckert C."/>
        </authorList>
    </citation>
    <scope>NUCLEOTIDE SEQUENCE</scope>
    <source>
        <strain evidence="7">CGMCC 1.16067</strain>
    </source>
</reference>
<keyword evidence="3 4" id="KW-0620">Polyamine biosynthesis</keyword>
<dbReference type="SUPFAM" id="SSF103473">
    <property type="entry name" value="MFS general substrate transporter"/>
    <property type="match status" value="1"/>
</dbReference>
<evidence type="ECO:0000256" key="2">
    <source>
        <dbReference type="ARBA" id="ARBA00022679"/>
    </source>
</evidence>
<comment type="similarity">
    <text evidence="1">Belongs to the spermidine/spermine synthase family.</text>
</comment>
<dbReference type="PROSITE" id="PS51006">
    <property type="entry name" value="PABS_2"/>
    <property type="match status" value="1"/>
</dbReference>
<dbReference type="GO" id="GO:0016740">
    <property type="term" value="F:transferase activity"/>
    <property type="evidence" value="ECO:0007669"/>
    <property type="project" value="UniProtKB-UniRule"/>
</dbReference>
<feature type="transmembrane region" description="Helical" evidence="5">
    <location>
        <begin position="167"/>
        <end position="189"/>
    </location>
</feature>
<evidence type="ECO:0000256" key="5">
    <source>
        <dbReference type="SAM" id="Phobius"/>
    </source>
</evidence>
<comment type="caution">
    <text evidence="7">The sequence shown here is derived from an EMBL/GenBank/DDBJ whole genome shotgun (WGS) entry which is preliminary data.</text>
</comment>
<dbReference type="Gene3D" id="3.40.50.150">
    <property type="entry name" value="Vaccinia Virus protein VP39"/>
    <property type="match status" value="1"/>
</dbReference>
<dbReference type="InterPro" id="IPR030374">
    <property type="entry name" value="PABS"/>
</dbReference>
<dbReference type="NCBIfam" id="NF037959">
    <property type="entry name" value="MFS_SpdSyn"/>
    <property type="match status" value="1"/>
</dbReference>
<keyword evidence="2 4" id="KW-0808">Transferase</keyword>
<feature type="active site" description="Proton acceptor" evidence="4">
    <location>
        <position position="379"/>
    </location>
</feature>
<sequence>MTAQLDRTEGGTDQPARSYSLPLGVVVFVTGSVSLGAEIAATRLLEPWFGASTIVWANTIAVVLVALSVGYSIGGRLADRDPSMAGLSRIILVASVLIAAVPFVANPFLRASVDAFDSLSVGTFAGSLLGVMVLIAVPLLLVGAVSPYAVRLAVDRVEDSGRVAGRLYAISTFGSLVGTFAAALVLIPFVGTRRTFLVFALLLALAAIAGLRRHRLPALIVPALILVLIALPTGILKSGTAGSTVIWEKETRYQYGRVLQAADGERTLELNEGQAVHSLYRPGSYLTTGYWDQQLALMWAGRSDLRSVAILGSAAGTTARALGHYSPTTHIDAVEIDKAVTQAGRKYFDLQAPDLQTYADDARPWLERTTTKQDAIVIDAYRQPYIPFYLTTKEFFALVRDRLAPGGVVVVNVGQPAGSTKLEKVLAATMRTAFGDDRVYRDPAQRTNTLLVGTTDDTEPADALRAKAPTLPAEVEQVLDGSASRIEPALTGGDVYTDDKAPVEWLVDLSLAKVAETGEGR</sequence>
<evidence type="ECO:0000313" key="7">
    <source>
        <dbReference type="EMBL" id="GGF55179.1"/>
    </source>
</evidence>
<name>A0A917BUS0_9ACTN</name>
<keyword evidence="5" id="KW-0812">Transmembrane</keyword>
<dbReference type="RefSeq" id="WP_229660911.1">
    <property type="nucleotide sequence ID" value="NZ_BMKQ01000001.1"/>
</dbReference>
<dbReference type="Pfam" id="PF01564">
    <property type="entry name" value="Spermine_synth"/>
    <property type="match status" value="1"/>
</dbReference>
<organism evidence="7 8">
    <name type="scientific">Marmoricola endophyticus</name>
    <dbReference type="NCBI Taxonomy" id="2040280"/>
    <lineage>
        <taxon>Bacteria</taxon>
        <taxon>Bacillati</taxon>
        <taxon>Actinomycetota</taxon>
        <taxon>Actinomycetes</taxon>
        <taxon>Propionibacteriales</taxon>
        <taxon>Nocardioidaceae</taxon>
        <taxon>Marmoricola</taxon>
    </lineage>
</organism>
<dbReference type="PANTHER" id="PTHR43317">
    <property type="entry name" value="THERMOSPERMINE SYNTHASE ACAULIS5"/>
    <property type="match status" value="1"/>
</dbReference>
<reference evidence="7" key="2">
    <citation type="submission" date="2020-09" db="EMBL/GenBank/DDBJ databases">
        <authorList>
            <person name="Sun Q."/>
            <person name="Zhou Y."/>
        </authorList>
    </citation>
    <scope>NUCLEOTIDE SEQUENCE</scope>
    <source>
        <strain evidence="7">CGMCC 1.16067</strain>
    </source>
</reference>
<keyword evidence="8" id="KW-1185">Reference proteome</keyword>
<feature type="transmembrane region" description="Helical" evidence="5">
    <location>
        <begin position="86"/>
        <end position="105"/>
    </location>
</feature>
<feature type="transmembrane region" description="Helical" evidence="5">
    <location>
        <begin position="218"/>
        <end position="236"/>
    </location>
</feature>
<keyword evidence="5" id="KW-1133">Transmembrane helix</keyword>
<feature type="transmembrane region" description="Helical" evidence="5">
    <location>
        <begin position="125"/>
        <end position="146"/>
    </location>
</feature>
<feature type="transmembrane region" description="Helical" evidence="5">
    <location>
        <begin position="21"/>
        <end position="41"/>
    </location>
</feature>
<dbReference type="PANTHER" id="PTHR43317:SF1">
    <property type="entry name" value="THERMOSPERMINE SYNTHASE ACAULIS5"/>
    <property type="match status" value="1"/>
</dbReference>
<dbReference type="GO" id="GO:0006596">
    <property type="term" value="P:polyamine biosynthetic process"/>
    <property type="evidence" value="ECO:0007669"/>
    <property type="project" value="UniProtKB-UniRule"/>
</dbReference>
<dbReference type="InterPro" id="IPR036259">
    <property type="entry name" value="MFS_trans_sf"/>
</dbReference>
<dbReference type="SUPFAM" id="SSF53335">
    <property type="entry name" value="S-adenosyl-L-methionine-dependent methyltransferases"/>
    <property type="match status" value="1"/>
</dbReference>
<evidence type="ECO:0000256" key="1">
    <source>
        <dbReference type="ARBA" id="ARBA00007867"/>
    </source>
</evidence>